<dbReference type="Gene3D" id="3.30.559.30">
    <property type="entry name" value="Nonribosomal peptide synthetase, condensation domain"/>
    <property type="match status" value="1"/>
</dbReference>
<dbReference type="Gene3D" id="3.40.50.980">
    <property type="match status" value="2"/>
</dbReference>
<dbReference type="PROSITE" id="PS00455">
    <property type="entry name" value="AMP_BINDING"/>
    <property type="match status" value="1"/>
</dbReference>
<proteinExistence type="predicted"/>
<dbReference type="PROSITE" id="PS50075">
    <property type="entry name" value="CARRIER"/>
    <property type="match status" value="1"/>
</dbReference>
<dbReference type="SMART" id="SM00823">
    <property type="entry name" value="PKS_PP"/>
    <property type="match status" value="1"/>
</dbReference>
<name>S5UBV0_9BACT</name>
<dbReference type="PANTHER" id="PTHR45527">
    <property type="entry name" value="NONRIBOSOMAL PEPTIDE SYNTHETASE"/>
    <property type="match status" value="1"/>
</dbReference>
<evidence type="ECO:0000256" key="3">
    <source>
        <dbReference type="ARBA" id="ARBA00022553"/>
    </source>
</evidence>
<feature type="region of interest" description="Disordered" evidence="4">
    <location>
        <begin position="1066"/>
        <end position="1086"/>
    </location>
</feature>
<dbReference type="InterPro" id="IPR009081">
    <property type="entry name" value="PP-bd_ACP"/>
</dbReference>
<dbReference type="FunFam" id="1.10.1200.10:FF:000016">
    <property type="entry name" value="Non-ribosomal peptide synthase"/>
    <property type="match status" value="1"/>
</dbReference>
<dbReference type="CDD" id="cd19540">
    <property type="entry name" value="LCL_NRPS-like"/>
    <property type="match status" value="1"/>
</dbReference>
<evidence type="ECO:0000313" key="6">
    <source>
        <dbReference type="EMBL" id="AGS49884.1"/>
    </source>
</evidence>
<dbReference type="SUPFAM" id="SSF52777">
    <property type="entry name" value="CoA-dependent acyltransferases"/>
    <property type="match status" value="2"/>
</dbReference>
<dbReference type="FunFam" id="2.30.38.10:FF:000001">
    <property type="entry name" value="Non-ribosomal peptide synthetase PvdI"/>
    <property type="match status" value="1"/>
</dbReference>
<keyword evidence="6" id="KW-0436">Ligase</keyword>
<dbReference type="CDD" id="cd05930">
    <property type="entry name" value="A_NRPS"/>
    <property type="match status" value="1"/>
</dbReference>
<dbReference type="GO" id="GO:0005737">
    <property type="term" value="C:cytoplasm"/>
    <property type="evidence" value="ECO:0007669"/>
    <property type="project" value="TreeGrafter"/>
</dbReference>
<dbReference type="Pfam" id="PF00550">
    <property type="entry name" value="PP-binding"/>
    <property type="match status" value="1"/>
</dbReference>
<dbReference type="PROSITE" id="PS00012">
    <property type="entry name" value="PHOSPHOPANTETHEINE"/>
    <property type="match status" value="1"/>
</dbReference>
<dbReference type="InterPro" id="IPR036736">
    <property type="entry name" value="ACP-like_sf"/>
</dbReference>
<dbReference type="FunFam" id="3.40.50.980:FF:000001">
    <property type="entry name" value="Non-ribosomal peptide synthetase"/>
    <property type="match status" value="1"/>
</dbReference>
<sequence length="1086" mass="114003">MQDFIAALVSFFLIEPLQAEMADKLAAARAPQAIVAEVASCARTATPLILARATSEPWWAASTAFGLWFGTTRPEGLLVEVAPGCAGAVQAARPFLSENDGEPYQRILDPDELDWRLEVTQVPTGELPAAVAEASRHPFDLATEVPIRAWLFESGADESVLVLVMHHIAGDGASTAPLARDLSAAYAARLRGEAPGWEPLPVQYADYTLWQREVLGGEDDPTSPLSVQMEYWRRALAGIPDELTLPTDRARPTTASRRGHRVPLRIPPDVHARLAELARAEGVTPFMVLHGALSVLLSRLGAGTDIPIGIPVAGRTDQALDDLVGFFVNTLVIRTDLTGDPTFRDVLGQVRQRSLNAFAHQDVPFERLVEEIATARSLGRHPLFQVMLTVQNMERAALRLPGVLAGGAAAVVGDAVAVSGRYDLHVTVGEDFDADGAPAGLHGSVTASADLFDAATVDRIATWLSRVLAALTADADVRVRSVSVVDHEERDRLIRGWNDTAGPVPGGLLLDRFASRVVVSPDAVAVVADGVAWSFADLDRVSNRVAWFLRGQGVGPESVVGLCLPRGVQMVAAIVGVWKAGGAYLPVDVGYPAERVGFVLADSGACLVLAGGEVPGAGVPVCVIDGPEIASCSGDPVESAASEAGLAYVIYTSGSTGVPKGVAVTHGSLANYVASVAQRLGWGGSGARYALLQAQVTDLGNTVVFTSLATGGELHVLDEAAVVDPEVVAGYLGEQRIDFVKVVPSHLAALASAVGAERLLPGRSLVLGGEAASAAWVGELLGAAGDRKVFNHYGPTETTIGVATTQLTAEMVADGVVPIGSAIANTSLFVLDGNLNPVPVGVTGELYVAGAGLARGYVGRAGLTGERFVACPFGSGERMYRTGDLAKWRSDGRLVFAGRVDEQVKVRGFRVEPGEVEAVLLAQPGVDQVAVVARDGRLVAYVVGAVEGLREAVAARLPEYLVPAVFVALPALPLTGNGKLDRAALPVPGVVAAGGRGPVGERERVLCEVFAQVLQVDVVGVHDSFFELGGHSLLAIRLLSRIRARLGVEVKIRALFEAPTPAALAEKLGSQKSTRPALRPMRREKP</sequence>
<dbReference type="PANTHER" id="PTHR45527:SF1">
    <property type="entry name" value="FATTY ACID SYNTHASE"/>
    <property type="match status" value="1"/>
</dbReference>
<organism evidence="6">
    <name type="scientific">uncultured bacterium esnapd21</name>
    <dbReference type="NCBI Taxonomy" id="1366603"/>
    <lineage>
        <taxon>Bacteria</taxon>
        <taxon>environmental samples</taxon>
    </lineage>
</organism>
<dbReference type="GO" id="GO:0044550">
    <property type="term" value="P:secondary metabolite biosynthetic process"/>
    <property type="evidence" value="ECO:0007669"/>
    <property type="project" value="TreeGrafter"/>
</dbReference>
<dbReference type="InterPro" id="IPR020806">
    <property type="entry name" value="PKS_PP-bd"/>
</dbReference>
<dbReference type="InterPro" id="IPR000873">
    <property type="entry name" value="AMP-dep_synth/lig_dom"/>
</dbReference>
<dbReference type="Gene3D" id="2.30.38.10">
    <property type="entry name" value="Luciferase, Domain 3"/>
    <property type="match status" value="1"/>
</dbReference>
<evidence type="ECO:0000256" key="1">
    <source>
        <dbReference type="ARBA" id="ARBA00001957"/>
    </source>
</evidence>
<dbReference type="Pfam" id="PF13193">
    <property type="entry name" value="AMP-binding_C"/>
    <property type="match status" value="1"/>
</dbReference>
<comment type="cofactor">
    <cofactor evidence="1">
        <name>pantetheine 4'-phosphate</name>
        <dbReference type="ChEBI" id="CHEBI:47942"/>
    </cofactor>
</comment>
<dbReference type="Gene3D" id="3.30.559.10">
    <property type="entry name" value="Chloramphenicol acetyltransferase-like domain"/>
    <property type="match status" value="1"/>
</dbReference>
<evidence type="ECO:0000256" key="2">
    <source>
        <dbReference type="ARBA" id="ARBA00022450"/>
    </source>
</evidence>
<dbReference type="InterPro" id="IPR029058">
    <property type="entry name" value="AB_hydrolase_fold"/>
</dbReference>
<dbReference type="Gene3D" id="3.30.300.30">
    <property type="match status" value="1"/>
</dbReference>
<dbReference type="InterPro" id="IPR006162">
    <property type="entry name" value="Ppantetheine_attach_site"/>
</dbReference>
<dbReference type="GO" id="GO:0043041">
    <property type="term" value="P:amino acid activation for nonribosomal peptide biosynthetic process"/>
    <property type="evidence" value="ECO:0007669"/>
    <property type="project" value="TreeGrafter"/>
</dbReference>
<reference evidence="6" key="1">
    <citation type="journal article" date="2013" name="Proc. Natl. Acad. Sci. U.S.A.">
        <title>Mapping gene clusters within arrayed metagenomic libraries to expand the structural diversity of biomedically relevant natural products.</title>
        <authorList>
            <person name="Owen J.G."/>
            <person name="Reddy B.V."/>
            <person name="Ternei M.A."/>
            <person name="Charlop-Powers Z."/>
            <person name="Calle P.Y."/>
            <person name="Kim J.H."/>
            <person name="Brady S.F."/>
        </authorList>
    </citation>
    <scope>NUCLEOTIDE SEQUENCE</scope>
</reference>
<dbReference type="InterPro" id="IPR001242">
    <property type="entry name" value="Condensation_dom"/>
</dbReference>
<dbReference type="Pfam" id="PF00501">
    <property type="entry name" value="AMP-binding"/>
    <property type="match status" value="1"/>
</dbReference>
<dbReference type="SUPFAM" id="SSF56801">
    <property type="entry name" value="Acetyl-CoA synthetase-like"/>
    <property type="match status" value="1"/>
</dbReference>
<evidence type="ECO:0000256" key="4">
    <source>
        <dbReference type="SAM" id="MobiDB-lite"/>
    </source>
</evidence>
<dbReference type="InterPro" id="IPR023213">
    <property type="entry name" value="CAT-like_dom_sf"/>
</dbReference>
<keyword evidence="3" id="KW-0597">Phosphoprotein</keyword>
<dbReference type="InterPro" id="IPR045851">
    <property type="entry name" value="AMP-bd_C_sf"/>
</dbReference>
<dbReference type="NCBIfam" id="TIGR01733">
    <property type="entry name" value="AA-adenyl-dom"/>
    <property type="match status" value="1"/>
</dbReference>
<keyword evidence="2" id="KW-0596">Phosphopantetheine</keyword>
<dbReference type="InterPro" id="IPR020845">
    <property type="entry name" value="AMP-binding_CS"/>
</dbReference>
<feature type="domain" description="Carrier" evidence="5">
    <location>
        <begin position="997"/>
        <end position="1072"/>
    </location>
</feature>
<dbReference type="GO" id="GO:0031177">
    <property type="term" value="F:phosphopantetheine binding"/>
    <property type="evidence" value="ECO:0007669"/>
    <property type="project" value="InterPro"/>
</dbReference>
<dbReference type="Pfam" id="PF00668">
    <property type="entry name" value="Condensation"/>
    <property type="match status" value="1"/>
</dbReference>
<dbReference type="InterPro" id="IPR025110">
    <property type="entry name" value="AMP-bd_C"/>
</dbReference>
<dbReference type="GO" id="GO:0072330">
    <property type="term" value="P:monocarboxylic acid biosynthetic process"/>
    <property type="evidence" value="ECO:0007669"/>
    <property type="project" value="UniProtKB-ARBA"/>
</dbReference>
<dbReference type="InterPro" id="IPR010071">
    <property type="entry name" value="AA_adenyl_dom"/>
</dbReference>
<dbReference type="GO" id="GO:0004467">
    <property type="term" value="F:long-chain fatty acid-CoA ligase activity"/>
    <property type="evidence" value="ECO:0007669"/>
    <property type="project" value="UniProtKB-EC"/>
</dbReference>
<dbReference type="SUPFAM" id="SSF47336">
    <property type="entry name" value="ACP-like"/>
    <property type="match status" value="1"/>
</dbReference>
<dbReference type="EC" id="6.2.1.3" evidence="6"/>
<evidence type="ECO:0000259" key="5">
    <source>
        <dbReference type="PROSITE" id="PS50075"/>
    </source>
</evidence>
<accession>S5UBV0</accession>
<protein>
    <submittedName>
        <fullName evidence="6">Long-chain-fatty-acid--CoA ligase</fullName>
        <ecNumber evidence="6">6.2.1.3</ecNumber>
    </submittedName>
</protein>
<dbReference type="Gene3D" id="3.40.50.1820">
    <property type="entry name" value="alpha/beta hydrolase"/>
    <property type="match status" value="1"/>
</dbReference>
<dbReference type="EMBL" id="KF264561">
    <property type="protein sequence ID" value="AGS49884.1"/>
    <property type="molecule type" value="Genomic_DNA"/>
</dbReference>
<dbReference type="AlphaFoldDB" id="S5UBV0"/>